<dbReference type="EMBL" id="CP002009">
    <property type="protein sequence ID" value="ADG13829.1"/>
    <property type="molecule type" value="Genomic_DNA"/>
</dbReference>
<protein>
    <recommendedName>
        <fullName evidence="3">DUF1890 domain-containing protein</fullName>
    </recommendedName>
</protein>
<dbReference type="Proteomes" id="UP000002061">
    <property type="component" value="Chromosome"/>
</dbReference>
<evidence type="ECO:0000313" key="1">
    <source>
        <dbReference type="EMBL" id="ADG13829.1"/>
    </source>
</evidence>
<dbReference type="GeneID" id="9132195"/>
<proteinExistence type="predicted"/>
<dbReference type="SUPFAM" id="SSF75181">
    <property type="entry name" value="Hypothetical protein MTH777 (MT0777)"/>
    <property type="match status" value="1"/>
</dbReference>
<dbReference type="eggNOG" id="arCOG04845">
    <property type="taxonomic scope" value="Archaea"/>
</dbReference>
<dbReference type="STRING" id="573063.Metin_1176"/>
<accession>D5VTC6</accession>
<dbReference type="AlphaFoldDB" id="D5VTC6"/>
<sequence length="145" mass="16306">MILILLGCPEPPAMIPSALYLIAKLRKLKDIVIAGNHAALKLLDVSDVERHYLKGVACIDIDEGLRGLEGVEKIVSFVHNDGGVSYTVTYKNKYKKECLAILFGRKINEEFKKTLEENDIKVFPVRAFHNPYPLVKTIDKIISQL</sequence>
<evidence type="ECO:0008006" key="3">
    <source>
        <dbReference type="Google" id="ProtNLM"/>
    </source>
</evidence>
<dbReference type="Pfam" id="PF09001">
    <property type="entry name" value="DUF1890"/>
    <property type="match status" value="1"/>
</dbReference>
<name>D5VTC6_METIM</name>
<evidence type="ECO:0000313" key="2">
    <source>
        <dbReference type="Proteomes" id="UP000002061"/>
    </source>
</evidence>
<keyword evidence="2" id="KW-1185">Reference proteome</keyword>
<dbReference type="PIRSF" id="PIRSF006600">
    <property type="entry name" value="UCP006600"/>
    <property type="match status" value="1"/>
</dbReference>
<dbReference type="HOGENOM" id="CLU_142041_0_0_2"/>
<organism evidence="1 2">
    <name type="scientific">Methanocaldococcus infernus (strain DSM 11812 / JCM 15783 / ME)</name>
    <dbReference type="NCBI Taxonomy" id="573063"/>
    <lineage>
        <taxon>Archaea</taxon>
        <taxon>Methanobacteriati</taxon>
        <taxon>Methanobacteriota</taxon>
        <taxon>Methanomada group</taxon>
        <taxon>Methanococci</taxon>
        <taxon>Methanococcales</taxon>
        <taxon>Methanocaldococcaceae</taxon>
        <taxon>Methanocaldococcus</taxon>
    </lineage>
</organism>
<dbReference type="Gene3D" id="3.40.50.10160">
    <property type="entry name" value="MTH777-like"/>
    <property type="match status" value="1"/>
</dbReference>
<dbReference type="RefSeq" id="WP_013100574.1">
    <property type="nucleotide sequence ID" value="NC_014122.1"/>
</dbReference>
<dbReference type="InterPro" id="IPR036608">
    <property type="entry name" value="MTH777-like_sf"/>
</dbReference>
<dbReference type="KEGG" id="mif:Metin_1176"/>
<dbReference type="InterPro" id="IPR012033">
    <property type="entry name" value="UCP006600"/>
</dbReference>
<gene>
    <name evidence="1" type="ordered locus">Metin_1176</name>
</gene>
<reference evidence="1" key="1">
    <citation type="submission" date="2010-04" db="EMBL/GenBank/DDBJ databases">
        <title>Complete sequence of Methanocaldococcus infernus ME.</title>
        <authorList>
            <consortium name="US DOE Joint Genome Institute"/>
            <person name="Lucas S."/>
            <person name="Copeland A."/>
            <person name="Lapidus A."/>
            <person name="Cheng J.-F."/>
            <person name="Bruce D."/>
            <person name="Goodwin L."/>
            <person name="Pitluck S."/>
            <person name="Munk A.C."/>
            <person name="Detter J.C."/>
            <person name="Han C."/>
            <person name="Tapia R."/>
            <person name="Land M."/>
            <person name="Hauser L."/>
            <person name="Kyrpides N."/>
            <person name="Mikhailova N."/>
            <person name="Sieprawska-Lupa M."/>
            <person name="Whitman W.B."/>
            <person name="Woyke T."/>
        </authorList>
    </citation>
    <scope>NUCLEOTIDE SEQUENCE [LARGE SCALE GENOMIC DNA]</scope>
    <source>
        <strain evidence="1">ME</strain>
    </source>
</reference>